<dbReference type="RefSeq" id="WP_092995049.1">
    <property type="nucleotide sequence ID" value="NZ_FMWD01000004.1"/>
</dbReference>
<evidence type="ECO:0000256" key="1">
    <source>
        <dbReference type="PIRSR" id="PIRSR611757-1"/>
    </source>
</evidence>
<evidence type="ECO:0000313" key="5">
    <source>
        <dbReference type="Proteomes" id="UP000199648"/>
    </source>
</evidence>
<dbReference type="NCBIfam" id="TIGR02282">
    <property type="entry name" value="MltB"/>
    <property type="match status" value="1"/>
</dbReference>
<keyword evidence="5" id="KW-1185">Reference proteome</keyword>
<sequence length="333" mass="37666">MTVNHRFAQIVLIPAALLLSGPSHADLAARDDVQGFISQMVSDYGFEDTQLKTLFRKVQLQDDIIRAISRPAESKPWHQYRPIFVTESRIRQGAEFWQEHAEVLAEAERRYGVSPSILVAILGVETRYGRHRGSYRVMDSLSTLAFDYPPRAKFFRGQLEQYLVMAREEKIDPLELTGSYAGAMGQPQFIPSSFRAYAVDFDGDGRRDLWENIEDVIGSVANYFAEHRWQPGQPVATRAKVNGNQHQSLLDKGYRPSTTVGELGKLGVEPQTSIDPELDAALIALEAEEGTEHWVALHNFYVITRYNHSPLYAMAVHQLAEGIRAAYEETNQR</sequence>
<dbReference type="PANTHER" id="PTHR30163">
    <property type="entry name" value="MEMBRANE-BOUND LYTIC MUREIN TRANSGLYCOSYLASE B"/>
    <property type="match status" value="1"/>
</dbReference>
<dbReference type="InterPro" id="IPR043426">
    <property type="entry name" value="MltB-like"/>
</dbReference>
<dbReference type="CDD" id="cd13399">
    <property type="entry name" value="Slt35-like"/>
    <property type="match status" value="1"/>
</dbReference>
<name>A0A1G5Q921_9GAMM</name>
<dbReference type="InterPro" id="IPR011757">
    <property type="entry name" value="Lytic_transglycosylase_MltB"/>
</dbReference>
<dbReference type="AlphaFoldDB" id="A0A1G5Q921"/>
<dbReference type="SUPFAM" id="SSF53955">
    <property type="entry name" value="Lysozyme-like"/>
    <property type="match status" value="1"/>
</dbReference>
<dbReference type="Gene3D" id="1.10.8.350">
    <property type="entry name" value="Bacterial muramidase"/>
    <property type="match status" value="1"/>
</dbReference>
<dbReference type="Gene3D" id="1.10.530.10">
    <property type="match status" value="1"/>
</dbReference>
<dbReference type="STRING" id="415747.SAMN03097708_01593"/>
<proteinExistence type="predicted"/>
<feature type="chain" id="PRO_5011769324" evidence="2">
    <location>
        <begin position="26"/>
        <end position="333"/>
    </location>
</feature>
<evidence type="ECO:0000256" key="2">
    <source>
        <dbReference type="SAM" id="SignalP"/>
    </source>
</evidence>
<dbReference type="PANTHER" id="PTHR30163:SF9">
    <property type="entry name" value="MEMBRANE-BOUND LYTIC MUREIN TRANSGLYCOSYLASE B"/>
    <property type="match status" value="1"/>
</dbReference>
<protein>
    <submittedName>
        <fullName evidence="4">Membrane-bound lytic murein transglycosylase B</fullName>
    </submittedName>
</protein>
<dbReference type="EMBL" id="FMWD01000004">
    <property type="protein sequence ID" value="SCZ58066.1"/>
    <property type="molecule type" value="Genomic_DNA"/>
</dbReference>
<dbReference type="GO" id="GO:0009253">
    <property type="term" value="P:peptidoglycan catabolic process"/>
    <property type="evidence" value="ECO:0007669"/>
    <property type="project" value="TreeGrafter"/>
</dbReference>
<evidence type="ECO:0000259" key="3">
    <source>
        <dbReference type="Pfam" id="PF13406"/>
    </source>
</evidence>
<dbReference type="FunFam" id="1.10.8.350:FF:000001">
    <property type="entry name" value="Lytic murein transglycosylase B"/>
    <property type="match status" value="1"/>
</dbReference>
<keyword evidence="2" id="KW-0732">Signal</keyword>
<dbReference type="Proteomes" id="UP000199648">
    <property type="component" value="Unassembled WGS sequence"/>
</dbReference>
<feature type="signal peptide" evidence="2">
    <location>
        <begin position="1"/>
        <end position="25"/>
    </location>
</feature>
<evidence type="ECO:0000313" key="4">
    <source>
        <dbReference type="EMBL" id="SCZ58066.1"/>
    </source>
</evidence>
<dbReference type="Pfam" id="PF13406">
    <property type="entry name" value="SLT_2"/>
    <property type="match status" value="1"/>
</dbReference>
<organism evidence="4 5">
    <name type="scientific">Thiohalomonas denitrificans</name>
    <dbReference type="NCBI Taxonomy" id="415747"/>
    <lineage>
        <taxon>Bacteria</taxon>
        <taxon>Pseudomonadati</taxon>
        <taxon>Pseudomonadota</taxon>
        <taxon>Gammaproteobacteria</taxon>
        <taxon>Thiohalomonadales</taxon>
        <taxon>Thiohalomonadaceae</taxon>
        <taxon>Thiohalomonas</taxon>
    </lineage>
</organism>
<gene>
    <name evidence="4" type="ORF">SAMN03097708_01593</name>
</gene>
<dbReference type="OrthoDB" id="9772911at2"/>
<dbReference type="GO" id="GO:0008933">
    <property type="term" value="F:peptidoglycan lytic transglycosylase activity"/>
    <property type="evidence" value="ECO:0007669"/>
    <property type="project" value="TreeGrafter"/>
</dbReference>
<feature type="active site" evidence="1">
    <location>
        <position position="125"/>
    </location>
</feature>
<accession>A0A1G5Q921</accession>
<dbReference type="InterPro" id="IPR031304">
    <property type="entry name" value="SLT_2"/>
</dbReference>
<dbReference type="InterPro" id="IPR023346">
    <property type="entry name" value="Lysozyme-like_dom_sf"/>
</dbReference>
<feature type="domain" description="Transglycosylase SLT" evidence="3">
    <location>
        <begin position="30"/>
        <end position="321"/>
    </location>
</feature>
<reference evidence="4 5" key="1">
    <citation type="submission" date="2016-10" db="EMBL/GenBank/DDBJ databases">
        <authorList>
            <person name="de Groot N.N."/>
        </authorList>
    </citation>
    <scope>NUCLEOTIDE SEQUENCE [LARGE SCALE GENOMIC DNA]</scope>
    <source>
        <strain evidence="4 5">HLD2</strain>
    </source>
</reference>